<name>A0AA43TU95_9LECA</name>
<evidence type="ECO:0000313" key="8">
    <source>
        <dbReference type="Proteomes" id="UP001161017"/>
    </source>
</evidence>
<feature type="domain" description="DEAD/DEAH-box helicase" evidence="6">
    <location>
        <begin position="148"/>
        <end position="226"/>
    </location>
</feature>
<dbReference type="GO" id="GO:0005524">
    <property type="term" value="F:ATP binding"/>
    <property type="evidence" value="ECO:0007669"/>
    <property type="project" value="UniProtKB-KW"/>
</dbReference>
<protein>
    <recommendedName>
        <fullName evidence="6">DEAD/DEAH-box helicase domain-containing protein</fullName>
    </recommendedName>
</protein>
<keyword evidence="2" id="KW-0378">Hydrolase</keyword>
<proteinExistence type="predicted"/>
<evidence type="ECO:0000313" key="7">
    <source>
        <dbReference type="EMBL" id="MDI1488358.1"/>
    </source>
</evidence>
<comment type="caution">
    <text evidence="7">The sequence shown here is derived from an EMBL/GenBank/DDBJ whole genome shotgun (WGS) entry which is preliminary data.</text>
</comment>
<accession>A0AA43TU95</accession>
<dbReference type="AlphaFoldDB" id="A0AA43TU95"/>
<dbReference type="Pfam" id="PF00270">
    <property type="entry name" value="DEAD"/>
    <property type="match status" value="1"/>
</dbReference>
<dbReference type="EMBL" id="JAPUFD010000007">
    <property type="protein sequence ID" value="MDI1488358.1"/>
    <property type="molecule type" value="Genomic_DNA"/>
</dbReference>
<evidence type="ECO:0000256" key="3">
    <source>
        <dbReference type="ARBA" id="ARBA00022806"/>
    </source>
</evidence>
<dbReference type="InterPro" id="IPR050474">
    <property type="entry name" value="Hel308_SKI2-like"/>
</dbReference>
<dbReference type="Proteomes" id="UP001161017">
    <property type="component" value="Unassembled WGS sequence"/>
</dbReference>
<evidence type="ECO:0000256" key="5">
    <source>
        <dbReference type="SAM" id="MobiDB-lite"/>
    </source>
</evidence>
<organism evidence="7 8">
    <name type="scientific">Ramalina farinacea</name>
    <dbReference type="NCBI Taxonomy" id="258253"/>
    <lineage>
        <taxon>Eukaryota</taxon>
        <taxon>Fungi</taxon>
        <taxon>Dikarya</taxon>
        <taxon>Ascomycota</taxon>
        <taxon>Pezizomycotina</taxon>
        <taxon>Lecanoromycetes</taxon>
        <taxon>OSLEUM clade</taxon>
        <taxon>Lecanoromycetidae</taxon>
        <taxon>Lecanorales</taxon>
        <taxon>Lecanorineae</taxon>
        <taxon>Ramalinaceae</taxon>
        <taxon>Ramalina</taxon>
    </lineage>
</organism>
<dbReference type="GO" id="GO:0016787">
    <property type="term" value="F:hydrolase activity"/>
    <property type="evidence" value="ECO:0007669"/>
    <property type="project" value="UniProtKB-KW"/>
</dbReference>
<evidence type="ECO:0000256" key="2">
    <source>
        <dbReference type="ARBA" id="ARBA00022801"/>
    </source>
</evidence>
<dbReference type="SUPFAM" id="SSF52540">
    <property type="entry name" value="P-loop containing nucleoside triphosphate hydrolases"/>
    <property type="match status" value="1"/>
</dbReference>
<dbReference type="InterPro" id="IPR027417">
    <property type="entry name" value="P-loop_NTPase"/>
</dbReference>
<sequence length="282" mass="30760">MAVAGFGKTSIEIVQQNQQNYGKAGVVPAKRSFEEINSFVSAADQLNGRTVPAFGTSNKGSTRDPFLGLNPIRAGKIIDQDDHENEKACMSQAHAQHAALPGPSQNPLLSLSHPSYGLPRRVVDNLASLGIRSIYPWQSSCLLGRGLLQGQRNLVYTAPTGGGKSLVADVLLLKRVIETPGKKAIVVLPYVALVLEKLKWLQRVLEGVGKLSPNADGTEIPQWRRKQNDAIQLVGYFAGSKIRAPWRDVDIAVCTIEKVTTFLVLRRTRLSQTGQRSNQHGH</sequence>
<dbReference type="InterPro" id="IPR011545">
    <property type="entry name" value="DEAD/DEAH_box_helicase_dom"/>
</dbReference>
<evidence type="ECO:0000256" key="1">
    <source>
        <dbReference type="ARBA" id="ARBA00022741"/>
    </source>
</evidence>
<gene>
    <name evidence="7" type="ORF">OHK93_007633</name>
</gene>
<dbReference type="GO" id="GO:0003676">
    <property type="term" value="F:nucleic acid binding"/>
    <property type="evidence" value="ECO:0007669"/>
    <property type="project" value="InterPro"/>
</dbReference>
<dbReference type="PANTHER" id="PTHR47961">
    <property type="entry name" value="DNA POLYMERASE THETA, PUTATIVE (AFU_ORTHOLOGUE AFUA_1G05260)-RELATED"/>
    <property type="match status" value="1"/>
</dbReference>
<dbReference type="PANTHER" id="PTHR47961:SF6">
    <property type="entry name" value="DNA-DIRECTED DNA POLYMERASE"/>
    <property type="match status" value="1"/>
</dbReference>
<keyword evidence="4" id="KW-0067">ATP-binding</keyword>
<dbReference type="Gene3D" id="3.40.50.300">
    <property type="entry name" value="P-loop containing nucleotide triphosphate hydrolases"/>
    <property type="match status" value="1"/>
</dbReference>
<reference evidence="7" key="1">
    <citation type="journal article" date="2023" name="Genome Biol. Evol.">
        <title>First Whole Genome Sequence and Flow Cytometry Genome Size Data for the Lichen-Forming Fungus Ramalina farinacea (Ascomycota).</title>
        <authorList>
            <person name="Llewellyn T."/>
            <person name="Mian S."/>
            <person name="Hill R."/>
            <person name="Leitch I.J."/>
            <person name="Gaya E."/>
        </authorList>
    </citation>
    <scope>NUCLEOTIDE SEQUENCE</scope>
    <source>
        <strain evidence="7">LIQ254RAFAR</strain>
    </source>
</reference>
<feature type="region of interest" description="Disordered" evidence="5">
    <location>
        <begin position="84"/>
        <end position="104"/>
    </location>
</feature>
<dbReference type="GO" id="GO:0004386">
    <property type="term" value="F:helicase activity"/>
    <property type="evidence" value="ECO:0007669"/>
    <property type="project" value="UniProtKB-KW"/>
</dbReference>
<evidence type="ECO:0000259" key="6">
    <source>
        <dbReference type="Pfam" id="PF00270"/>
    </source>
</evidence>
<keyword evidence="8" id="KW-1185">Reference proteome</keyword>
<keyword evidence="1" id="KW-0547">Nucleotide-binding</keyword>
<evidence type="ECO:0000256" key="4">
    <source>
        <dbReference type="ARBA" id="ARBA00022840"/>
    </source>
</evidence>
<keyword evidence="3" id="KW-0347">Helicase</keyword>